<dbReference type="PANTHER" id="PTHR10698:SF0">
    <property type="entry name" value="V-TYPE PROTON ATPASE SUBUNIT H"/>
    <property type="match status" value="1"/>
</dbReference>
<dbReference type="PANTHER" id="PTHR10698">
    <property type="entry name" value="V-TYPE PROTON ATPASE SUBUNIT H"/>
    <property type="match status" value="1"/>
</dbReference>
<evidence type="ECO:0000256" key="1">
    <source>
        <dbReference type="ARBA" id="ARBA00008613"/>
    </source>
</evidence>
<accession>A0A507DXZ6</accession>
<comment type="function">
    <text evidence="5">Subunit of the V1 complex of vacuolar(H+)-ATPase (V-ATPase), a multisubunit enzyme composed of a peripheral complex (V1) that hydrolyzes ATP and a membrane integral complex (V0) that translocates protons. V-ATPase is responsible for acidifying and maintaining the pH of intracellular compartments.</text>
</comment>
<comment type="caution">
    <text evidence="7">The sequence shown here is derived from an EMBL/GenBank/DDBJ whole genome shotgun (WGS) entry which is preliminary data.</text>
</comment>
<comment type="subunit">
    <text evidence="5">V-ATPase is a heteromultimeric enzyme made up of two complexes: the ATP-hydrolytic V1 complex and the proton translocation V0 complex.</text>
</comment>
<dbReference type="InterPro" id="IPR011987">
    <property type="entry name" value="ATPase_V1-cplx_hsu_C"/>
</dbReference>
<evidence type="ECO:0000256" key="2">
    <source>
        <dbReference type="ARBA" id="ARBA00022448"/>
    </source>
</evidence>
<comment type="similarity">
    <text evidence="1 5">Belongs to the V-ATPase H subunit family.</text>
</comment>
<dbReference type="PIRSF" id="PIRSF032184">
    <property type="entry name" value="ATPase_V1_H"/>
    <property type="match status" value="1"/>
</dbReference>
<dbReference type="STRING" id="109895.A0A507DXZ6"/>
<keyword evidence="4 5" id="KW-0406">Ion transport</keyword>
<dbReference type="GO" id="GO:0046961">
    <property type="term" value="F:proton-transporting ATPase activity, rotational mechanism"/>
    <property type="evidence" value="ECO:0007669"/>
    <property type="project" value="UniProtKB-UniRule"/>
</dbReference>
<dbReference type="Gene3D" id="1.25.10.10">
    <property type="entry name" value="Leucine-rich Repeat Variant"/>
    <property type="match status" value="1"/>
</dbReference>
<reference evidence="7 8" key="1">
    <citation type="journal article" date="2019" name="Sci. Rep.">
        <title>Comparative genomics of chytrid fungi reveal insights into the obligate biotrophic and pathogenic lifestyle of Synchytrium endobioticum.</title>
        <authorList>
            <person name="van de Vossenberg B.T.L.H."/>
            <person name="Warris S."/>
            <person name="Nguyen H.D.T."/>
            <person name="van Gent-Pelzer M.P.E."/>
            <person name="Joly D.L."/>
            <person name="van de Geest H.C."/>
            <person name="Bonants P.J.M."/>
            <person name="Smith D.S."/>
            <person name="Levesque C.A."/>
            <person name="van der Lee T.A.J."/>
        </authorList>
    </citation>
    <scope>NUCLEOTIDE SEQUENCE [LARGE SCALE GENOMIC DNA]</scope>
    <source>
        <strain evidence="7 8">CBS 809.83</strain>
    </source>
</reference>
<dbReference type="InterPro" id="IPR004908">
    <property type="entry name" value="ATPase_V1-cplx_hsu"/>
</dbReference>
<proteinExistence type="inferred from homology"/>
<dbReference type="SUPFAM" id="SSF48371">
    <property type="entry name" value="ARM repeat"/>
    <property type="match status" value="1"/>
</dbReference>
<sequence>MATTASATEDLSSVSIDAPIVASHNKYLEDQTAVIRSKTIPWEGYQRASLITEEDLSQIRQFEKSPSAALNEAGERYIDLFINLLQKLVRADTIQNILVLIDDVLQESDRSVKLFYSLAEKKGDPSLPYGPFIKLLKKDDEYIQLKSAKILTYLLIHSPDGEADISELLVWITTQLHNPNSNVVDIAVQYLQSILSVSKYRLKFYQTPGGVQSLVDILKKGSPNAQMQYQVINCIWLLTLVPEIAADLQRKYDVVPILIDIAKSSIKEKVTRVVIATFKNMMTKASQENMAAMIGNKLLNVCETLAGRKWSDEDILEDLQYLKEEMTKNVANLSTWEEYDAEVRSGKLEWSPSHLSEQFWKQYANKLSERDFELLRLLSRIVATSQSTLVLAVAAHDLGQYVKFATNGKRALEEIGAKTQVMQLMMHDDPNVRYQALMAVQKMMTHAYNA</sequence>
<dbReference type="InterPro" id="IPR011989">
    <property type="entry name" value="ARM-like"/>
</dbReference>
<keyword evidence="3 5" id="KW-0375">Hydrogen ion transport</keyword>
<dbReference type="Pfam" id="PF11698">
    <property type="entry name" value="V-ATPase_H_C"/>
    <property type="match status" value="1"/>
</dbReference>
<protein>
    <recommendedName>
        <fullName evidence="5">V-type proton ATPase subunit H</fullName>
    </recommendedName>
</protein>
<evidence type="ECO:0000259" key="6">
    <source>
        <dbReference type="Pfam" id="PF11698"/>
    </source>
</evidence>
<keyword evidence="2 5" id="KW-0813">Transport</keyword>
<dbReference type="InterPro" id="IPR016024">
    <property type="entry name" value="ARM-type_fold"/>
</dbReference>
<gene>
    <name evidence="7" type="ORF">PhCBS80983_g04429</name>
</gene>
<evidence type="ECO:0000313" key="8">
    <source>
        <dbReference type="Proteomes" id="UP000318582"/>
    </source>
</evidence>
<keyword evidence="8" id="KW-1185">Reference proteome</keyword>
<dbReference type="GO" id="GO:0000221">
    <property type="term" value="C:vacuolar proton-transporting V-type ATPase, V1 domain"/>
    <property type="evidence" value="ECO:0007669"/>
    <property type="project" value="UniProtKB-UniRule"/>
</dbReference>
<dbReference type="Pfam" id="PF03224">
    <property type="entry name" value="V-ATPase_H_N"/>
    <property type="match status" value="1"/>
</dbReference>
<dbReference type="Proteomes" id="UP000318582">
    <property type="component" value="Unassembled WGS sequence"/>
</dbReference>
<dbReference type="Gene3D" id="1.25.40.150">
    <property type="entry name" value="V-type ATPase, subunit H, C-terminal domain"/>
    <property type="match status" value="1"/>
</dbReference>
<evidence type="ECO:0000256" key="4">
    <source>
        <dbReference type="ARBA" id="ARBA00023065"/>
    </source>
</evidence>
<feature type="domain" description="ATPase V1 complex subunit H C-terminal" evidence="6">
    <location>
        <begin position="332"/>
        <end position="448"/>
    </location>
</feature>
<evidence type="ECO:0000256" key="5">
    <source>
        <dbReference type="PIRNR" id="PIRNR032184"/>
    </source>
</evidence>
<dbReference type="GO" id="GO:0000329">
    <property type="term" value="C:fungal-type vacuole membrane"/>
    <property type="evidence" value="ECO:0007669"/>
    <property type="project" value="TreeGrafter"/>
</dbReference>
<dbReference type="AlphaFoldDB" id="A0A507DXZ6"/>
<evidence type="ECO:0000313" key="7">
    <source>
        <dbReference type="EMBL" id="TPX56594.1"/>
    </source>
</evidence>
<name>A0A507DXZ6_9FUNG</name>
<evidence type="ECO:0000256" key="3">
    <source>
        <dbReference type="ARBA" id="ARBA00022781"/>
    </source>
</evidence>
<dbReference type="EMBL" id="QEAQ01000070">
    <property type="protein sequence ID" value="TPX56594.1"/>
    <property type="molecule type" value="Genomic_DNA"/>
</dbReference>
<dbReference type="InterPro" id="IPR038497">
    <property type="entry name" value="ATPase_V1-cplx_hsu_C_sf"/>
</dbReference>
<organism evidence="7 8">
    <name type="scientific">Powellomyces hirtus</name>
    <dbReference type="NCBI Taxonomy" id="109895"/>
    <lineage>
        <taxon>Eukaryota</taxon>
        <taxon>Fungi</taxon>
        <taxon>Fungi incertae sedis</taxon>
        <taxon>Chytridiomycota</taxon>
        <taxon>Chytridiomycota incertae sedis</taxon>
        <taxon>Chytridiomycetes</taxon>
        <taxon>Spizellomycetales</taxon>
        <taxon>Powellomycetaceae</taxon>
        <taxon>Powellomyces</taxon>
    </lineage>
</organism>